<accession>A0A9P8JN40</accession>
<feature type="compositionally biased region" description="Low complexity" evidence="1">
    <location>
        <begin position="134"/>
        <end position="150"/>
    </location>
</feature>
<organism evidence="2 3">
    <name type="scientific">Aureobasidium melanogenum</name>
    <name type="common">Aureobasidium pullulans var. melanogenum</name>
    <dbReference type="NCBI Taxonomy" id="46634"/>
    <lineage>
        <taxon>Eukaryota</taxon>
        <taxon>Fungi</taxon>
        <taxon>Dikarya</taxon>
        <taxon>Ascomycota</taxon>
        <taxon>Pezizomycotina</taxon>
        <taxon>Dothideomycetes</taxon>
        <taxon>Dothideomycetidae</taxon>
        <taxon>Dothideales</taxon>
        <taxon>Saccotheciaceae</taxon>
        <taxon>Aureobasidium</taxon>
    </lineage>
</organism>
<proteinExistence type="predicted"/>
<name>A0A9P8JN40_AURME</name>
<feature type="compositionally biased region" description="Low complexity" evidence="1">
    <location>
        <begin position="48"/>
        <end position="58"/>
    </location>
</feature>
<dbReference type="Proteomes" id="UP000729357">
    <property type="component" value="Unassembled WGS sequence"/>
</dbReference>
<sequence length="244" mass="26397">GIDNNSTYAFSPPQTSVNLAPIGTKPAHMLKRNVPDPKLNPAAKDFRSLFSRPSSTSSDVEDEEDDKINLIGATPLTSPSKAPHQPLSLNLDPESSPEIGRQSRDAHSINTASSVLSDSRDSLDRSISYTASDSAPSTSVTSNKSSSLMSKLTRKHSSGKFQFPTFSRSTTEKSKRESTQLLDVEDEDIMSKSMESEKGKGSVRSWSSVFGVGKKKDKVPQTPKEETPSLSGASYASTDHEEEN</sequence>
<feature type="region of interest" description="Disordered" evidence="1">
    <location>
        <begin position="1"/>
        <end position="244"/>
    </location>
</feature>
<feature type="non-terminal residue" evidence="2">
    <location>
        <position position="1"/>
    </location>
</feature>
<reference evidence="2" key="1">
    <citation type="journal article" date="2021" name="J Fungi (Basel)">
        <title>Virulence traits and population genomics of the black yeast Aureobasidium melanogenum.</title>
        <authorList>
            <person name="Cernosa A."/>
            <person name="Sun X."/>
            <person name="Gostincar C."/>
            <person name="Fang C."/>
            <person name="Gunde-Cimerman N."/>
            <person name="Song Z."/>
        </authorList>
    </citation>
    <scope>NUCLEOTIDE SEQUENCE</scope>
    <source>
        <strain evidence="2">EXF-9298</strain>
    </source>
</reference>
<gene>
    <name evidence="2" type="ORF">KCU98_g13583</name>
</gene>
<evidence type="ECO:0000313" key="2">
    <source>
        <dbReference type="EMBL" id="KAG9971912.1"/>
    </source>
</evidence>
<protein>
    <submittedName>
        <fullName evidence="2">Uncharacterized protein</fullName>
    </submittedName>
</protein>
<comment type="caution">
    <text evidence="2">The sequence shown here is derived from an EMBL/GenBank/DDBJ whole genome shotgun (WGS) entry which is preliminary data.</text>
</comment>
<dbReference type="AlphaFoldDB" id="A0A9P8JN40"/>
<reference evidence="2" key="2">
    <citation type="submission" date="2021-08" db="EMBL/GenBank/DDBJ databases">
        <authorList>
            <person name="Gostincar C."/>
            <person name="Sun X."/>
            <person name="Song Z."/>
            <person name="Gunde-Cimerman N."/>
        </authorList>
    </citation>
    <scope>NUCLEOTIDE SEQUENCE</scope>
    <source>
        <strain evidence="2">EXF-9298</strain>
    </source>
</reference>
<evidence type="ECO:0000256" key="1">
    <source>
        <dbReference type="SAM" id="MobiDB-lite"/>
    </source>
</evidence>
<feature type="compositionally biased region" description="Polar residues" evidence="1">
    <location>
        <begin position="1"/>
        <end position="18"/>
    </location>
</feature>
<feature type="compositionally biased region" description="Polar residues" evidence="1">
    <location>
        <begin position="228"/>
        <end position="237"/>
    </location>
</feature>
<dbReference type="EMBL" id="JAHFXS010002524">
    <property type="protein sequence ID" value="KAG9971912.1"/>
    <property type="molecule type" value="Genomic_DNA"/>
</dbReference>
<feature type="non-terminal residue" evidence="2">
    <location>
        <position position="244"/>
    </location>
</feature>
<keyword evidence="3" id="KW-1185">Reference proteome</keyword>
<evidence type="ECO:0000313" key="3">
    <source>
        <dbReference type="Proteomes" id="UP000729357"/>
    </source>
</evidence>